<dbReference type="RefSeq" id="WP_254288256.1">
    <property type="nucleotide sequence ID" value="NZ_JAMLDY010000005.1"/>
</dbReference>
<sequence length="99" mass="10191">MKHATAGITLWALAAAGQPVAAQARAGKDRIPDGQYSCQMWIGSSYVTLAAKLVGGKATSNPLTKTGATITGVTPSAGGITITYTTARGYRESMDCKRA</sequence>
<accession>A0A9X2KPT2</accession>
<organism evidence="1 2">
    <name type="scientific">Sphingomonas liriopis</name>
    <dbReference type="NCBI Taxonomy" id="2949094"/>
    <lineage>
        <taxon>Bacteria</taxon>
        <taxon>Pseudomonadati</taxon>
        <taxon>Pseudomonadota</taxon>
        <taxon>Alphaproteobacteria</taxon>
        <taxon>Sphingomonadales</taxon>
        <taxon>Sphingomonadaceae</taxon>
        <taxon>Sphingomonas</taxon>
    </lineage>
</organism>
<name>A0A9X2KPT2_9SPHN</name>
<reference evidence="1" key="1">
    <citation type="submission" date="2022-05" db="EMBL/GenBank/DDBJ databases">
        <title>Sphingomonas sp. strain RP10 Genome sequencing and assembly.</title>
        <authorList>
            <person name="Kim I."/>
        </authorList>
    </citation>
    <scope>NUCLEOTIDE SEQUENCE</scope>
    <source>
        <strain evidence="1">RP10</strain>
    </source>
</reference>
<evidence type="ECO:0000313" key="1">
    <source>
        <dbReference type="EMBL" id="MCP3734247.1"/>
    </source>
</evidence>
<evidence type="ECO:0000313" key="2">
    <source>
        <dbReference type="Proteomes" id="UP001139486"/>
    </source>
</evidence>
<gene>
    <name evidence="1" type="ORF">M9979_05070</name>
</gene>
<keyword evidence="2" id="KW-1185">Reference proteome</keyword>
<dbReference type="AlphaFoldDB" id="A0A9X2KPT2"/>
<protein>
    <submittedName>
        <fullName evidence="1">Uncharacterized protein</fullName>
    </submittedName>
</protein>
<dbReference type="EMBL" id="JAMLDY010000005">
    <property type="protein sequence ID" value="MCP3734247.1"/>
    <property type="molecule type" value="Genomic_DNA"/>
</dbReference>
<proteinExistence type="predicted"/>
<dbReference type="Proteomes" id="UP001139486">
    <property type="component" value="Unassembled WGS sequence"/>
</dbReference>
<comment type="caution">
    <text evidence="1">The sequence shown here is derived from an EMBL/GenBank/DDBJ whole genome shotgun (WGS) entry which is preliminary data.</text>
</comment>